<feature type="region of interest" description="Disordered" evidence="10">
    <location>
        <begin position="72"/>
        <end position="113"/>
    </location>
</feature>
<protein>
    <recommendedName>
        <fullName evidence="9">Sec-independent protein translocase protein TatA</fullName>
    </recommendedName>
</protein>
<reference evidence="11" key="1">
    <citation type="submission" date="2009-12" db="EMBL/GenBank/DDBJ databases">
        <authorList>
            <person name="Weinstock G."/>
            <person name="Sodergren E."/>
            <person name="Clifton S."/>
            <person name="Fulton L."/>
            <person name="Fulton B."/>
            <person name="Courtney L."/>
            <person name="Fronick C."/>
            <person name="Harrison M."/>
            <person name="Strong C."/>
            <person name="Farmer C."/>
            <person name="Delahaunty K."/>
            <person name="Markovic C."/>
            <person name="Hall O."/>
            <person name="Minx P."/>
            <person name="Tomlinson C."/>
            <person name="Mitreva M."/>
            <person name="Nelson J."/>
            <person name="Hou S."/>
            <person name="Wollam A."/>
            <person name="Pepin K.H."/>
            <person name="Johnson M."/>
            <person name="Bhonagiri V."/>
            <person name="Nash W.E."/>
            <person name="Warren W."/>
            <person name="Chinwalla A."/>
            <person name="Mardis E.R."/>
            <person name="Wilson R.K."/>
        </authorList>
    </citation>
    <scope>NUCLEOTIDE SEQUENCE [LARGE SCALE GENOMIC DNA]</scope>
    <source>
        <strain evidence="11">DSM 4541</strain>
    </source>
</reference>
<dbReference type="Proteomes" id="UP000005512">
    <property type="component" value="Unassembled WGS sequence"/>
</dbReference>
<evidence type="ECO:0000256" key="6">
    <source>
        <dbReference type="ARBA" id="ARBA00022989"/>
    </source>
</evidence>
<name>D1P6S2_9GAMM</name>
<keyword evidence="5 9" id="KW-0653">Protein transport</keyword>
<feature type="compositionally biased region" description="Basic and acidic residues" evidence="10">
    <location>
        <begin position="72"/>
        <end position="87"/>
    </location>
</feature>
<dbReference type="GO" id="GO:0008320">
    <property type="term" value="F:protein transmembrane transporter activity"/>
    <property type="evidence" value="ECO:0007669"/>
    <property type="project" value="UniProtKB-UniRule"/>
</dbReference>
<organism evidence="11 12">
    <name type="scientific">Providencia rustigianii DSM 4541</name>
    <dbReference type="NCBI Taxonomy" id="500637"/>
    <lineage>
        <taxon>Bacteria</taxon>
        <taxon>Pseudomonadati</taxon>
        <taxon>Pseudomonadota</taxon>
        <taxon>Gammaproteobacteria</taxon>
        <taxon>Enterobacterales</taxon>
        <taxon>Morganellaceae</taxon>
        <taxon>Providencia</taxon>
    </lineage>
</organism>
<comment type="function">
    <text evidence="9">Part of the twin-arginine translocation (Tat) system that transports large folded proteins containing a characteristic twin-arginine motif in their signal peptide across membranes. TatA could form the protein-conducting channel of the Tat system.</text>
</comment>
<accession>D1P6S2</accession>
<evidence type="ECO:0000256" key="8">
    <source>
        <dbReference type="ARBA" id="ARBA00023136"/>
    </source>
</evidence>
<comment type="similarity">
    <text evidence="9">Belongs to the TatA/E family.</text>
</comment>
<evidence type="ECO:0000256" key="1">
    <source>
        <dbReference type="ARBA" id="ARBA00004162"/>
    </source>
</evidence>
<comment type="subunit">
    <text evidence="9">The Tat system comprises two distinct complexes: a TatABC complex, containing multiple copies of TatA, TatB and TatC subunits, and a separate TatA complex, containing only TatA subunits. Substrates initially bind to the TatABC complex, which probably triggers association of the separate TatA complex to form the active translocon.</text>
</comment>
<comment type="subcellular location">
    <subcellularLocation>
        <location evidence="1 9">Cell membrane</location>
        <topology evidence="1 9">Single-pass membrane protein</topology>
    </subcellularLocation>
</comment>
<feature type="compositionally biased region" description="Basic and acidic residues" evidence="10">
    <location>
        <begin position="97"/>
        <end position="113"/>
    </location>
</feature>
<evidence type="ECO:0000313" key="12">
    <source>
        <dbReference type="Proteomes" id="UP000005512"/>
    </source>
</evidence>
<evidence type="ECO:0000256" key="3">
    <source>
        <dbReference type="ARBA" id="ARBA00022475"/>
    </source>
</evidence>
<keyword evidence="3 9" id="KW-1003">Cell membrane</keyword>
<evidence type="ECO:0000313" key="11">
    <source>
        <dbReference type="EMBL" id="EFB70769.1"/>
    </source>
</evidence>
<dbReference type="HOGENOM" id="CLU_086034_5_1_6"/>
<dbReference type="eggNOG" id="COG1826">
    <property type="taxonomic scope" value="Bacteria"/>
</dbReference>
<dbReference type="PANTHER" id="PTHR42982:SF1">
    <property type="entry name" value="SEC-INDEPENDENT PROTEIN TRANSLOCASE PROTEIN TATA"/>
    <property type="match status" value="1"/>
</dbReference>
<evidence type="ECO:0000256" key="5">
    <source>
        <dbReference type="ARBA" id="ARBA00022927"/>
    </source>
</evidence>
<dbReference type="Gene3D" id="1.20.5.3310">
    <property type="match status" value="1"/>
</dbReference>
<dbReference type="GO" id="GO:0043953">
    <property type="term" value="P:protein transport by the Tat complex"/>
    <property type="evidence" value="ECO:0007669"/>
    <property type="project" value="UniProtKB-UniRule"/>
</dbReference>
<evidence type="ECO:0000256" key="4">
    <source>
        <dbReference type="ARBA" id="ARBA00022692"/>
    </source>
</evidence>
<evidence type="ECO:0000256" key="10">
    <source>
        <dbReference type="SAM" id="MobiDB-lite"/>
    </source>
</evidence>
<dbReference type="InterPro" id="IPR006312">
    <property type="entry name" value="TatA/E"/>
</dbReference>
<proteinExistence type="inferred from homology"/>
<keyword evidence="7 9" id="KW-0811">Translocation</keyword>
<dbReference type="PANTHER" id="PTHR42982">
    <property type="entry name" value="SEC-INDEPENDENT PROTEIN TRANSLOCASE PROTEIN TATA"/>
    <property type="match status" value="1"/>
</dbReference>
<keyword evidence="2 9" id="KW-0813">Transport</keyword>
<keyword evidence="6 9" id="KW-1133">Transmembrane helix</keyword>
<sequence length="113" mass="12512">MYIIELDTIDPKTIEVLTMESTFAMASFGSPWQLIIIALLIILIFGTKKLRSLGSDLGESLKGFKKAMNDDEAAKAKAEQEKQDADFATKNITEQQASEKKDSPVESKNKEQG</sequence>
<gene>
    <name evidence="9 11" type="primary">tatA</name>
    <name evidence="11" type="ORF">PROVRUST_07942</name>
</gene>
<keyword evidence="8 9" id="KW-0472">Membrane</keyword>
<dbReference type="AlphaFoldDB" id="D1P6S2"/>
<evidence type="ECO:0000256" key="9">
    <source>
        <dbReference type="HAMAP-Rule" id="MF_00236"/>
    </source>
</evidence>
<evidence type="ECO:0000256" key="7">
    <source>
        <dbReference type="ARBA" id="ARBA00023010"/>
    </source>
</evidence>
<keyword evidence="4 9" id="KW-0812">Transmembrane</keyword>
<dbReference type="STRING" id="500637.PROVRUST_07942"/>
<evidence type="ECO:0000256" key="2">
    <source>
        <dbReference type="ARBA" id="ARBA00022448"/>
    </source>
</evidence>
<comment type="caution">
    <text evidence="11">The sequence shown here is derived from an EMBL/GenBank/DDBJ whole genome shotgun (WGS) entry which is preliminary data.</text>
</comment>
<dbReference type="EMBL" id="ABXV02000046">
    <property type="protein sequence ID" value="EFB70769.1"/>
    <property type="molecule type" value="Genomic_DNA"/>
</dbReference>
<keyword evidence="12" id="KW-1185">Reference proteome</keyword>
<dbReference type="Pfam" id="PF02416">
    <property type="entry name" value="TatA_B_E"/>
    <property type="match status" value="1"/>
</dbReference>
<dbReference type="HAMAP" id="MF_00236">
    <property type="entry name" value="TatA_E"/>
    <property type="match status" value="1"/>
</dbReference>
<dbReference type="InterPro" id="IPR003369">
    <property type="entry name" value="TatA/B/E"/>
</dbReference>
<dbReference type="GO" id="GO:0033281">
    <property type="term" value="C:TAT protein transport complex"/>
    <property type="evidence" value="ECO:0007669"/>
    <property type="project" value="UniProtKB-UniRule"/>
</dbReference>
<feature type="transmembrane region" description="Helical" evidence="9">
    <location>
        <begin position="23"/>
        <end position="45"/>
    </location>
</feature>
<dbReference type="NCBIfam" id="TIGR01411">
    <property type="entry name" value="tatAE"/>
    <property type="match status" value="1"/>
</dbReference>